<dbReference type="PANTHER" id="PTHR35561:SF1">
    <property type="entry name" value="RNA 2',3'-CYCLIC PHOSPHODIESTERASE"/>
    <property type="match status" value="1"/>
</dbReference>
<comment type="similarity">
    <text evidence="2">Belongs to the 2H phosphoesterase superfamily. ThpR family.</text>
</comment>
<comment type="caution">
    <text evidence="3">The sequence shown here is derived from an EMBL/GenBank/DDBJ whole genome shotgun (WGS) entry which is preliminary data.</text>
</comment>
<protein>
    <recommendedName>
        <fullName evidence="2">RNA 2',3'-cyclic phosphodiesterase</fullName>
        <shortName evidence="2">RNA 2',3'-CPDase</shortName>
        <ecNumber evidence="2">3.1.4.58</ecNumber>
    </recommendedName>
</protein>
<organism evidence="3 4">
    <name type="scientific">Streptomyces lichenis</name>
    <dbReference type="NCBI Taxonomy" id="2306967"/>
    <lineage>
        <taxon>Bacteria</taxon>
        <taxon>Bacillati</taxon>
        <taxon>Actinomycetota</taxon>
        <taxon>Actinomycetes</taxon>
        <taxon>Kitasatosporales</taxon>
        <taxon>Streptomycetaceae</taxon>
        <taxon>Streptomyces</taxon>
    </lineage>
</organism>
<sequence length="189" mass="20684">MRLFAAVLPDPAAVSELAVAVDRLRALPGADGLRWTWRAGWHFTLAFMGEVDEGLLPALRERLARAARHSEPFELRVRGGGKFGRRALWAGADGGVEELGRLAGRAEAAARRAGVPMDRHRAYHPHLTVARGRTDADLRPYVEELRSFASTPWQVRDLSLVRSNLPAGGIAGEQPRYETVGSWSLGRSG</sequence>
<dbReference type="NCBIfam" id="TIGR02258">
    <property type="entry name" value="2_5_ligase"/>
    <property type="match status" value="1"/>
</dbReference>
<evidence type="ECO:0000313" key="3">
    <source>
        <dbReference type="EMBL" id="MCK8679227.1"/>
    </source>
</evidence>
<gene>
    <name evidence="3" type="primary">thpR</name>
    <name evidence="3" type="ORF">M1O15_17885</name>
</gene>
<feature type="short sequence motif" description="HXTX 1" evidence="2">
    <location>
        <begin position="42"/>
        <end position="45"/>
    </location>
</feature>
<accession>A0ABT0ID28</accession>
<feature type="active site" description="Proton acceptor" evidence="2">
    <location>
        <position position="126"/>
    </location>
</feature>
<dbReference type="PANTHER" id="PTHR35561">
    <property type="entry name" value="RNA 2',3'-CYCLIC PHOSPHODIESTERASE"/>
    <property type="match status" value="1"/>
</dbReference>
<dbReference type="InterPro" id="IPR009097">
    <property type="entry name" value="Cyclic_Pdiesterase"/>
</dbReference>
<feature type="short sequence motif" description="HXTX 2" evidence="2">
    <location>
        <begin position="126"/>
        <end position="129"/>
    </location>
</feature>
<evidence type="ECO:0000313" key="4">
    <source>
        <dbReference type="Proteomes" id="UP001522868"/>
    </source>
</evidence>
<dbReference type="EC" id="3.1.4.58" evidence="2"/>
<dbReference type="Gene3D" id="3.90.1140.10">
    <property type="entry name" value="Cyclic phosphodiesterase"/>
    <property type="match status" value="1"/>
</dbReference>
<dbReference type="HAMAP" id="MF_01940">
    <property type="entry name" value="RNA_CPDase"/>
    <property type="match status" value="1"/>
</dbReference>
<dbReference type="SUPFAM" id="SSF55144">
    <property type="entry name" value="LigT-like"/>
    <property type="match status" value="1"/>
</dbReference>
<name>A0ABT0ID28_9ACTN</name>
<proteinExistence type="inferred from homology"/>
<dbReference type="RefSeq" id="WP_248634921.1">
    <property type="nucleotide sequence ID" value="NZ_JALPTH010000016.1"/>
</dbReference>
<keyword evidence="4" id="KW-1185">Reference proteome</keyword>
<dbReference type="Pfam" id="PF13563">
    <property type="entry name" value="2_5_RNA_ligase2"/>
    <property type="match status" value="1"/>
</dbReference>
<comment type="function">
    <text evidence="2">Hydrolyzes RNA 2',3'-cyclic phosphodiester to an RNA 2'-phosphomonoester.</text>
</comment>
<feature type="active site" description="Proton donor" evidence="2">
    <location>
        <position position="42"/>
    </location>
</feature>
<comment type="catalytic activity">
    <reaction evidence="2">
        <text>a 3'-end 2',3'-cyclophospho-ribonucleotide-RNA + H2O = a 3'-end 2'-phospho-ribonucleotide-RNA + H(+)</text>
        <dbReference type="Rhea" id="RHEA:11828"/>
        <dbReference type="Rhea" id="RHEA-COMP:10464"/>
        <dbReference type="Rhea" id="RHEA-COMP:17353"/>
        <dbReference type="ChEBI" id="CHEBI:15377"/>
        <dbReference type="ChEBI" id="CHEBI:15378"/>
        <dbReference type="ChEBI" id="CHEBI:83064"/>
        <dbReference type="ChEBI" id="CHEBI:173113"/>
        <dbReference type="EC" id="3.1.4.58"/>
    </reaction>
</comment>
<reference evidence="3 4" key="1">
    <citation type="submission" date="2022-04" db="EMBL/GenBank/DDBJ databases">
        <title>Streptomyces sp. nov. LCR6-01 isolated from Lichen of Dirinaria sp.</title>
        <authorList>
            <person name="Kanchanasin P."/>
            <person name="Tanasupawat S."/>
            <person name="Phongsopitanun W."/>
        </authorList>
    </citation>
    <scope>NUCLEOTIDE SEQUENCE [LARGE SCALE GENOMIC DNA]</scope>
    <source>
        <strain evidence="3 4">LCR6-01</strain>
    </source>
</reference>
<keyword evidence="1 2" id="KW-0378">Hydrolase</keyword>
<dbReference type="Proteomes" id="UP001522868">
    <property type="component" value="Unassembled WGS sequence"/>
</dbReference>
<evidence type="ECO:0000256" key="1">
    <source>
        <dbReference type="ARBA" id="ARBA00022801"/>
    </source>
</evidence>
<dbReference type="EMBL" id="JALPTH010000016">
    <property type="protein sequence ID" value="MCK8679227.1"/>
    <property type="molecule type" value="Genomic_DNA"/>
</dbReference>
<evidence type="ECO:0000256" key="2">
    <source>
        <dbReference type="HAMAP-Rule" id="MF_01940"/>
    </source>
</evidence>
<dbReference type="InterPro" id="IPR004175">
    <property type="entry name" value="RNA_CPDase"/>
</dbReference>